<evidence type="ECO:0000259" key="2">
    <source>
        <dbReference type="Pfam" id="PF07699"/>
    </source>
</evidence>
<dbReference type="STRING" id="3088.A0A383VYF9"/>
<feature type="region of interest" description="Disordered" evidence="1">
    <location>
        <begin position="844"/>
        <end position="874"/>
    </location>
</feature>
<organism evidence="3 4">
    <name type="scientific">Tetradesmus obliquus</name>
    <name type="common">Green alga</name>
    <name type="synonym">Acutodesmus obliquus</name>
    <dbReference type="NCBI Taxonomy" id="3088"/>
    <lineage>
        <taxon>Eukaryota</taxon>
        <taxon>Viridiplantae</taxon>
        <taxon>Chlorophyta</taxon>
        <taxon>core chlorophytes</taxon>
        <taxon>Chlorophyceae</taxon>
        <taxon>CS clade</taxon>
        <taxon>Sphaeropleales</taxon>
        <taxon>Scenedesmaceae</taxon>
        <taxon>Tetradesmus</taxon>
    </lineage>
</organism>
<accession>A0A383VYF9</accession>
<feature type="compositionally biased region" description="Pro residues" evidence="1">
    <location>
        <begin position="844"/>
        <end position="868"/>
    </location>
</feature>
<gene>
    <name evidence="3" type="ORF">BQ4739_LOCUS10132</name>
</gene>
<reference evidence="3 4" key="1">
    <citation type="submission" date="2016-10" db="EMBL/GenBank/DDBJ databases">
        <authorList>
            <person name="Cai Z."/>
        </authorList>
    </citation>
    <scope>NUCLEOTIDE SEQUENCE [LARGE SCALE GENOMIC DNA]</scope>
</reference>
<evidence type="ECO:0000256" key="1">
    <source>
        <dbReference type="SAM" id="MobiDB-lite"/>
    </source>
</evidence>
<evidence type="ECO:0000313" key="3">
    <source>
        <dbReference type="EMBL" id="SZX69862.1"/>
    </source>
</evidence>
<name>A0A383VYF9_TETOB</name>
<dbReference type="Pfam" id="PF07699">
    <property type="entry name" value="Ephrin_rec_like"/>
    <property type="match status" value="1"/>
</dbReference>
<dbReference type="InterPro" id="IPR009030">
    <property type="entry name" value="Growth_fac_rcpt_cys_sf"/>
</dbReference>
<dbReference type="EMBL" id="FNXT01000960">
    <property type="protein sequence ID" value="SZX69862.1"/>
    <property type="molecule type" value="Genomic_DNA"/>
</dbReference>
<dbReference type="Gene3D" id="2.10.50.10">
    <property type="entry name" value="Tumor Necrosis Factor Receptor, subunit A, domain 2"/>
    <property type="match status" value="2"/>
</dbReference>
<dbReference type="SUPFAM" id="SSF57184">
    <property type="entry name" value="Growth factor receptor domain"/>
    <property type="match status" value="1"/>
</dbReference>
<dbReference type="InterPro" id="IPR011641">
    <property type="entry name" value="Tyr-kin_ephrin_A/B_rcpt-like"/>
</dbReference>
<feature type="domain" description="Tyrosine-protein kinase ephrin type A/B receptor-like" evidence="2">
    <location>
        <begin position="255"/>
        <end position="290"/>
    </location>
</feature>
<keyword evidence="4" id="KW-1185">Reference proteome</keyword>
<sequence length="1007" mass="102638">MASVETYVCLRCLRGYVPVKGSDGKSVVQCVCPAGTYQVQSGSSRSCAPCPLGSFCPGGSPTARRPTDNLGGQARSCNANSSSIDGLTTKAERASKAADCVAKAGYVLPASRDQPAVECTGSSYSPAYNRLRACLPCQSGLAAPPTYSGPRTDRSDVCQVPPGKFWELNVVRNCPKGLYRPSWVRTDNKTGIACLSCPEGWTTAATATIAVGMCNVLLPGFKLAATTPGSEPSPADALSLSSQSLDDPPPAVAVCPIGFYYDGESNKMACVRCPLGSTTQRNASTSINDCVVPPGWFVAATADGAGQMLKCPTTPEGSEQEGYYRAGWKSYSEVTSSSGDGSDVCTPCGDGILSRAVDADESPDAAADSKVAASSASCYIKAGWGMSFDPADFAKFKATKPCPENTYGVANETFGLINAPCKACTKNLKSPPGSTSFAACKNRAGFGYTSEGANQCPDGFWAAQDEMSPCEQCPPCRTTDYEPGNGSKQASIRHCKVQPGCGADTTSPSSNSTDVAPADKCPIGFYGPGDVPTANTTANPGCLRCPAGQSTSAPGSAACDVCAAGSGIQDGSDVVSACSACACGSYSTGQGKACIACPTTPFNHHVGDTYVSVGMTFANNATGPETCVPRYAQLPAPAGNRLALNDAVFTAVPAGAASVAACIEACPDTMCCIAQYEAGSGGSPAVCKHAKLAPTGPVSADASIPRLFYKLPPSSLIAAASVSAKTQSSSLYMTCNMSPWGALPGSGEIGTSPNPALVEEAKQTVEWDAAGCTDEASCGRSCDTNAACWGYIYVQGKGFALRGGEDQIGTRSFFVSPEVCKFGIDEAMAVPPIILPILPVLPPPSTPPTTPTPAPAPPPPATPTPAPESPATSCSVPVTEVTTAGNVTGTCSCCAAGGNATYCPGEMFQTITPCTRENKTGIICLPRTGLCSGTVNGPCAGTGQCQCFATKGGANCKANNMYNWPSELDINQLGDGGGCAENLCKAVASKQGLSASCCPLPCASGRK</sequence>
<evidence type="ECO:0000313" key="4">
    <source>
        <dbReference type="Proteomes" id="UP000256970"/>
    </source>
</evidence>
<dbReference type="SMART" id="SM01411">
    <property type="entry name" value="Ephrin_rec_like"/>
    <property type="match status" value="6"/>
</dbReference>
<proteinExistence type="predicted"/>
<dbReference type="AlphaFoldDB" id="A0A383VYF9"/>
<protein>
    <recommendedName>
        <fullName evidence="2">Tyrosine-protein kinase ephrin type A/B receptor-like domain-containing protein</fullName>
    </recommendedName>
</protein>
<dbReference type="Proteomes" id="UP000256970">
    <property type="component" value="Unassembled WGS sequence"/>
</dbReference>